<comment type="similarity">
    <text evidence="2">Belongs to the nucleoporin interacting component (NIC) family.</text>
</comment>
<dbReference type="RefSeq" id="XP_001909477.1">
    <property type="nucleotide sequence ID" value="XM_001909442.1"/>
</dbReference>
<dbReference type="HOGENOM" id="CLU_002272_0_0_1"/>
<dbReference type="VEuPathDB" id="FungiDB:PODANS_3_6740"/>
<keyword evidence="3" id="KW-0539">Nucleus</keyword>
<feature type="compositionally biased region" description="Low complexity" evidence="4">
    <location>
        <begin position="770"/>
        <end position="789"/>
    </location>
</feature>
<dbReference type="PANTHER" id="PTHR11225">
    <property type="entry name" value="NUCLEAR PORE COMPLEX PROTEIN NUP93 NUCLEOPORIN NUP93 DEAD EYE PROTEIN"/>
    <property type="match status" value="1"/>
</dbReference>
<dbReference type="PANTHER" id="PTHR11225:SF4">
    <property type="entry name" value="NUCLEAR PORE COMPLEX PROTEIN NUP93"/>
    <property type="match status" value="1"/>
</dbReference>
<accession>B2B0N5</accession>
<dbReference type="GO" id="GO:0016301">
    <property type="term" value="F:kinase activity"/>
    <property type="evidence" value="ECO:0007669"/>
    <property type="project" value="InterPro"/>
</dbReference>
<feature type="compositionally biased region" description="Low complexity" evidence="4">
    <location>
        <begin position="749"/>
        <end position="759"/>
    </location>
</feature>
<dbReference type="GO" id="GO:0016773">
    <property type="term" value="F:phosphotransferase activity, alcohol group as acceptor"/>
    <property type="evidence" value="ECO:0007669"/>
    <property type="project" value="InterPro"/>
</dbReference>
<feature type="domain" description="Carbohydrate kinase FGGY C-terminal" evidence="6">
    <location>
        <begin position="329"/>
        <end position="540"/>
    </location>
</feature>
<dbReference type="InterPro" id="IPR006003">
    <property type="entry name" value="FGGY_RbtK-like"/>
</dbReference>
<sequence>GLPRLVLTAPHSSQLTAHTSKQDHYIGIDVGTGSARACIIDTTGDIKALASENIKLWQPASYGGTHYEQSTTDIWNAICLCVRSVLAISSIPPTSIRGIGFDATCSLAVFTHDTDAPVPVTGPDFTNDGNDRNVILWLDHRPLAEAEAINATGHPLLKYVGGKMSVEMEIPKVLWLKNNMPEELWERCKFYDLADALTHIATGEETRSFCSAVCKQGFVPVGVDGSVKGWQQDFLENIGLGDLVENDFRKMGGVNGSGNFLSAGELVGGLCEKAAKELGLPAGIAIGSGVIDAYAGWIGTVGAKVKLSRDHLDESAAPNDVSQAFTRLASVAGTSTCHLAMSREPVFVPGVWGPYRDVLIPDFWMAEGGQSATGELIKHMLETHAAYDETVKEAEAAGKNIYDYLNDHLRHLKEETKAPSISYLGRHFFFYGDLWGNRSPIADPNMRGAIIGMSSDKSKDGMVLLYYSTMEFIALQTRQIIEAMNKAGHSILSIFMSGSQCQNEILMDLIATACDMPVLIPRYVNAAVVHGAAMLGAKAASADKDGKTEPLWDIMDRMSKPGKVVWSSGDPAEKKLLDTKYEVFLDQCRTQQEYRKKIDEALKGSTGKLATGGLCFPKSSSSTLAAGWLDPLIFSRRRVVHPFQVQPCFVQQPPKSQKNNRAKSRCFAFNRHQPSAIAQLGTRLAYLRHTDCKKNKVSNHIMFSNLGKGTPPVPLSTGSLAAGTTNPPATTAGGLGSLFSKPATPTTTTTGLFGNPNPTAGATSTTPQKSLFGGTTTTTTSTPLFGSTTTTAAPAATTATTGGGIFGNTLGGSTTPQTSVLGGGFGGGFGGGLGTTQQQQSNLGGSLASILGPTTQQPAGGMNTGFGNTLGGASVFQNAATNPPSLTGSFFDSLLSKNKRQASGETPQGDLPSLQLSLSSLRQTVRKLAPKDGEGGRNLEHGKAHYFLAASGVDPGAAVRDLSSLGFAAAATATTRDRSPYSAGEVDVETYLDNLQTKTTLSMIADGLERSVRDFDLFLEDNVTMEWEAQRKRIYQHFGIKPREEQEGGMGDSQRTVRGGTPAKEQGAGGFGRSRRKGSMAPGTPGGGEKSMRQSMFGRSAMNKSVIGTPSRIGAHAPEFSDVEARKEKSDLEGFTSVDDRFLREKQGKLATKIKEFNDLRQRGLPVEICKELGDLENTAGDRHGPHLVEAYDALREIVGENDPDNLPRERQFARYYLDPNPSSANSIEMRKRILKGANTFLEKQFWAGVNSFITKHPHEANLGGQPDVVSKVKAYIRLRLIRKSLVPDNVDLQQANGEYVWAIVFYLLRAGFVNDAAKYVNDHESLFRSIDRTFMGYINSYASSEDRRLKRSVQDRCTNEYNQRIRNAPEGSIDPFRMACYKIIGRCDVNNRSLDGLSGDVNDWVWLQFNLARETDRSQELAGESYGLAELQSSIREIGLKHFPKTPAEDTTGSFAMFFYLQILSGMFENAIAYLYPFSYVDAVHFSIALSYYGLLRAADAQSSGNDLLSHNTRNQPQINFGRMLGYYTRDFRAANAAAAVDYLVLICLNADETAAGQQQAALCHEALRELVLESREFSRLIGDIKPDGSRIKGLIEERGKLIALGRHDDFIRNITQEAAAFANDNGRTTDAVLLYHLAQEYNQVVEIVSRALSEAISLEIGEEPMRLVPVMAREDGQEEAAGSLAAIDDPVELAKKMMKMYEQEYMYWNKIGHQNQYACNLLLQISDIKKLVEDQEWAKCLDKIEALNILPLDAKGDQSLIRQYSALFAQLPQTVAQNVPNLLMWAVVCCTKQRERLMYGQFTGNETTARELIDNMKQTSVDLTAYTSQLRYRLPSSLHEMLARASAD</sequence>
<feature type="region of interest" description="Disordered" evidence="4">
    <location>
        <begin position="749"/>
        <end position="789"/>
    </location>
</feature>
<protein>
    <submittedName>
        <fullName evidence="7">Podospora anserina S mat+ genomic DNA chromosome 3, supercontig 2</fullName>
    </submittedName>
</protein>
<evidence type="ECO:0000256" key="3">
    <source>
        <dbReference type="ARBA" id="ARBA00023242"/>
    </source>
</evidence>
<dbReference type="Pfam" id="PF02782">
    <property type="entry name" value="FGGY_C"/>
    <property type="match status" value="1"/>
</dbReference>
<dbReference type="GO" id="GO:0016973">
    <property type="term" value="P:poly(A)+ mRNA export from nucleus"/>
    <property type="evidence" value="ECO:0007669"/>
    <property type="project" value="TreeGrafter"/>
</dbReference>
<reference evidence="7" key="2">
    <citation type="submission" date="2008-07" db="EMBL/GenBank/DDBJ databases">
        <authorList>
            <person name="Genoscope - CEA"/>
        </authorList>
    </citation>
    <scope>NUCLEOTIDE SEQUENCE</scope>
    <source>
        <strain evidence="7">S mat+</strain>
    </source>
</reference>
<evidence type="ECO:0000256" key="2">
    <source>
        <dbReference type="ARBA" id="ARBA00010186"/>
    </source>
</evidence>
<dbReference type="Pfam" id="PF04097">
    <property type="entry name" value="Nic96"/>
    <property type="match status" value="1"/>
</dbReference>
<evidence type="ECO:0000256" key="4">
    <source>
        <dbReference type="SAM" id="MobiDB-lite"/>
    </source>
</evidence>
<organism evidence="7">
    <name type="scientific">Podospora anserina (strain S / ATCC MYA-4624 / DSM 980 / FGSC 10383)</name>
    <name type="common">Pleurage anserina</name>
    <dbReference type="NCBI Taxonomy" id="515849"/>
    <lineage>
        <taxon>Eukaryota</taxon>
        <taxon>Fungi</taxon>
        <taxon>Dikarya</taxon>
        <taxon>Ascomycota</taxon>
        <taxon>Pezizomycotina</taxon>
        <taxon>Sordariomycetes</taxon>
        <taxon>Sordariomycetidae</taxon>
        <taxon>Sordariales</taxon>
        <taxon>Podosporaceae</taxon>
        <taxon>Podospora</taxon>
        <taxon>Podospora anserina</taxon>
    </lineage>
</organism>
<reference evidence="7" key="1">
    <citation type="journal article" date="2008" name="Genome Biol.">
        <title>The genome sequence of the model ascomycete fungus Podospora anserina.</title>
        <authorList>
            <person name="Espagne E."/>
            <person name="Lespinet O."/>
            <person name="Malagnac F."/>
            <person name="Da Silva C."/>
            <person name="Jaillon O."/>
            <person name="Porcel B.M."/>
            <person name="Couloux A."/>
            <person name="Aury J.-M."/>
            <person name="Segurens B."/>
            <person name="Poulain J."/>
            <person name="Anthouard V."/>
            <person name="Grossetete S."/>
            <person name="Khalili H."/>
            <person name="Coppin E."/>
            <person name="Dequard-Chablat M."/>
            <person name="Picard M."/>
            <person name="Contamine V."/>
            <person name="Arnaise S."/>
            <person name="Bourdais A."/>
            <person name="Berteaux-Lecellier V."/>
            <person name="Gautheret D."/>
            <person name="de Vries R.P."/>
            <person name="Battaglia E."/>
            <person name="Coutinho P.M."/>
            <person name="Danchin E.G.J."/>
            <person name="Henrissat B."/>
            <person name="El Khoury R."/>
            <person name="Sainsard-Chanet A."/>
            <person name="Boivin A."/>
            <person name="Pinan-Lucarre B."/>
            <person name="Sellem C.H."/>
            <person name="Debuchy R."/>
            <person name="Wincker P."/>
            <person name="Weissenbach J."/>
            <person name="Silar P."/>
        </authorList>
    </citation>
    <scope>NUCLEOTIDE SEQUENCE [LARGE SCALE GENOMIC DNA]</scope>
    <source>
        <strain evidence="7">S mat+</strain>
    </source>
</reference>
<dbReference type="NCBIfam" id="TIGR01315">
    <property type="entry name" value="5C_CHO_kinase"/>
    <property type="match status" value="1"/>
</dbReference>
<feature type="non-terminal residue" evidence="7">
    <location>
        <position position="1"/>
    </location>
</feature>
<dbReference type="InterPro" id="IPR018485">
    <property type="entry name" value="FGGY_C"/>
</dbReference>
<dbReference type="OrthoDB" id="203824at2759"/>
<dbReference type="Gene3D" id="3.30.420.40">
    <property type="match status" value="1"/>
</dbReference>
<dbReference type="GO" id="GO:0006606">
    <property type="term" value="P:protein import into nucleus"/>
    <property type="evidence" value="ECO:0007669"/>
    <property type="project" value="TreeGrafter"/>
</dbReference>
<dbReference type="GO" id="GO:0005975">
    <property type="term" value="P:carbohydrate metabolic process"/>
    <property type="evidence" value="ECO:0007669"/>
    <property type="project" value="InterPro"/>
</dbReference>
<dbReference type="GeneID" id="6194077"/>
<dbReference type="CDD" id="cd07782">
    <property type="entry name" value="ASKHA_NBD_FGGY_D-RBK"/>
    <property type="match status" value="1"/>
</dbReference>
<evidence type="ECO:0000259" key="5">
    <source>
        <dbReference type="Pfam" id="PF00370"/>
    </source>
</evidence>
<gene>
    <name evidence="7" type="ORF">PODANS_3_6740</name>
</gene>
<feature type="compositionally biased region" description="Polar residues" evidence="4">
    <location>
        <begin position="760"/>
        <end position="769"/>
    </location>
</feature>
<dbReference type="EMBL" id="CU638743">
    <property type="protein sequence ID" value="CAP70610.1"/>
    <property type="molecule type" value="Genomic_DNA"/>
</dbReference>
<dbReference type="GO" id="GO:0005643">
    <property type="term" value="C:nuclear pore"/>
    <property type="evidence" value="ECO:0007669"/>
    <property type="project" value="InterPro"/>
</dbReference>
<name>B2B0N5_PODAN</name>
<dbReference type="InterPro" id="IPR043129">
    <property type="entry name" value="ATPase_NBD"/>
</dbReference>
<feature type="region of interest" description="Disordered" evidence="4">
    <location>
        <begin position="1043"/>
        <end position="1092"/>
    </location>
</feature>
<evidence type="ECO:0000313" key="7">
    <source>
        <dbReference type="EMBL" id="CAP70610.1"/>
    </source>
</evidence>
<dbReference type="Gene3D" id="1.20.58.2240">
    <property type="match status" value="1"/>
</dbReference>
<evidence type="ECO:0000256" key="1">
    <source>
        <dbReference type="ARBA" id="ARBA00004259"/>
    </source>
</evidence>
<feature type="domain" description="Carbohydrate kinase FGGY N-terminal" evidence="5">
    <location>
        <begin position="25"/>
        <end position="299"/>
    </location>
</feature>
<evidence type="ECO:0000259" key="6">
    <source>
        <dbReference type="Pfam" id="PF02782"/>
    </source>
</evidence>
<dbReference type="GO" id="GO:0017056">
    <property type="term" value="F:structural constituent of nuclear pore"/>
    <property type="evidence" value="ECO:0007669"/>
    <property type="project" value="InterPro"/>
</dbReference>
<dbReference type="Pfam" id="PF00370">
    <property type="entry name" value="FGGY_N"/>
    <property type="match status" value="1"/>
</dbReference>
<dbReference type="KEGG" id="pan:PODANSg6513"/>
<dbReference type="SUPFAM" id="SSF53067">
    <property type="entry name" value="Actin-like ATPase domain"/>
    <property type="match status" value="2"/>
</dbReference>
<dbReference type="InterPro" id="IPR007231">
    <property type="entry name" value="Nucleoporin_int_Nup93/Nic96"/>
</dbReference>
<dbReference type="InterPro" id="IPR018484">
    <property type="entry name" value="FGGY_N"/>
</dbReference>
<comment type="subcellular location">
    <subcellularLocation>
        <location evidence="1">Nucleus envelope</location>
    </subcellularLocation>
</comment>
<proteinExistence type="inferred from homology"/>